<reference evidence="3" key="1">
    <citation type="submission" date="2016-10" db="EMBL/GenBank/DDBJ databases">
        <authorList>
            <person name="Varghese N."/>
            <person name="Submissions S."/>
        </authorList>
    </citation>
    <scope>NUCLEOTIDE SEQUENCE [LARGE SCALE GENOMIC DNA]</scope>
    <source>
        <strain evidence="3">CGMCC 1.8946</strain>
    </source>
</reference>
<dbReference type="EMBL" id="FMTT01000002">
    <property type="protein sequence ID" value="SCW30725.1"/>
    <property type="molecule type" value="Genomic_DNA"/>
</dbReference>
<evidence type="ECO:0000256" key="1">
    <source>
        <dbReference type="SAM" id="Phobius"/>
    </source>
</evidence>
<feature type="transmembrane region" description="Helical" evidence="1">
    <location>
        <begin position="20"/>
        <end position="46"/>
    </location>
</feature>
<dbReference type="OrthoDB" id="2663483at2"/>
<keyword evidence="1" id="KW-0472">Membrane</keyword>
<accession>A0A1G4PF04</accession>
<sequence length="49" mass="5461">MNDSTRNPELHVYEEKRDDFIDVATGFGVFFAILLVIGIIATAASLMMK</sequence>
<keyword evidence="1" id="KW-1133">Transmembrane helix</keyword>
<dbReference type="Proteomes" id="UP000198601">
    <property type="component" value="Unassembled WGS sequence"/>
</dbReference>
<evidence type="ECO:0000313" key="2">
    <source>
        <dbReference type="EMBL" id="SCW30725.1"/>
    </source>
</evidence>
<name>A0A1G4PF04_9BACL</name>
<evidence type="ECO:0008006" key="4">
    <source>
        <dbReference type="Google" id="ProtNLM"/>
    </source>
</evidence>
<keyword evidence="3" id="KW-1185">Reference proteome</keyword>
<evidence type="ECO:0000313" key="3">
    <source>
        <dbReference type="Proteomes" id="UP000198601"/>
    </source>
</evidence>
<dbReference type="STRING" id="624147.SAMN04487970_1002101"/>
<proteinExistence type="predicted"/>
<dbReference type="AlphaFoldDB" id="A0A1G4PF04"/>
<protein>
    <recommendedName>
        <fullName evidence="4">YqzM-like protein</fullName>
    </recommendedName>
</protein>
<dbReference type="RefSeq" id="WP_090666394.1">
    <property type="nucleotide sequence ID" value="NZ_FMTT01000002.1"/>
</dbReference>
<organism evidence="2 3">
    <name type="scientific">Paenibacillus tianmuensis</name>
    <dbReference type="NCBI Taxonomy" id="624147"/>
    <lineage>
        <taxon>Bacteria</taxon>
        <taxon>Bacillati</taxon>
        <taxon>Bacillota</taxon>
        <taxon>Bacilli</taxon>
        <taxon>Bacillales</taxon>
        <taxon>Paenibacillaceae</taxon>
        <taxon>Paenibacillus</taxon>
    </lineage>
</organism>
<keyword evidence="1" id="KW-0812">Transmembrane</keyword>
<gene>
    <name evidence="2" type="ORF">SAMN04487970_1002101</name>
</gene>